<evidence type="ECO:0000256" key="6">
    <source>
        <dbReference type="ARBA" id="ARBA00023242"/>
    </source>
</evidence>
<dbReference type="InterPro" id="IPR051164">
    <property type="entry name" value="NmrA-like_oxidored"/>
</dbReference>
<organism evidence="9 10">
    <name type="scientific">Aspergillus udagawae</name>
    <dbReference type="NCBI Taxonomy" id="91492"/>
    <lineage>
        <taxon>Eukaryota</taxon>
        <taxon>Fungi</taxon>
        <taxon>Dikarya</taxon>
        <taxon>Ascomycota</taxon>
        <taxon>Pezizomycotina</taxon>
        <taxon>Eurotiomycetes</taxon>
        <taxon>Eurotiomycetidae</taxon>
        <taxon>Eurotiales</taxon>
        <taxon>Aspergillaceae</taxon>
        <taxon>Aspergillus</taxon>
        <taxon>Aspergillus subgen. Fumigati</taxon>
    </lineage>
</organism>
<evidence type="ECO:0000313" key="9">
    <source>
        <dbReference type="EMBL" id="GIC92873.1"/>
    </source>
</evidence>
<evidence type="ECO:0000313" key="10">
    <source>
        <dbReference type="Proteomes" id="UP000036893"/>
    </source>
</evidence>
<keyword evidence="6" id="KW-0539">Nucleus</keyword>
<comment type="caution">
    <text evidence="9">The sequence shown here is derived from an EMBL/GenBank/DDBJ whole genome shotgun (WGS) entry which is preliminary data.</text>
</comment>
<reference evidence="9" key="2">
    <citation type="submission" date="2021-01" db="EMBL/GenBank/DDBJ databases">
        <title>Pan-genome distribution and transcriptional activeness of fungal secondary metabolism genes in Aspergillus section Fumigati.</title>
        <authorList>
            <person name="Takahashi H."/>
            <person name="Umemura M."/>
            <person name="Ninomiya A."/>
            <person name="Kusuya Y."/>
            <person name="Urayama S."/>
            <person name="Shimizu M."/>
            <person name="Watanabe A."/>
            <person name="Kamei K."/>
            <person name="Yaguchi T."/>
            <person name="Hagiwara D."/>
        </authorList>
    </citation>
    <scope>NUCLEOTIDE SEQUENCE</scope>
    <source>
        <strain evidence="9">IFM 46973</strain>
    </source>
</reference>
<evidence type="ECO:0000256" key="7">
    <source>
        <dbReference type="ARBA" id="ARBA00040296"/>
    </source>
</evidence>
<reference evidence="9" key="1">
    <citation type="journal article" date="2015" name="Genome Announc.">
        <title>Draft Genome Sequence of the Pathogenic Filamentous Fungus Aspergillus udagawae Strain IFM 46973T.</title>
        <authorList>
            <person name="Kusuya Y."/>
            <person name="Takahashi-Nakaguchi A."/>
            <person name="Takahashi H."/>
            <person name="Yaguchi T."/>
        </authorList>
    </citation>
    <scope>NUCLEOTIDE SEQUENCE</scope>
    <source>
        <strain evidence="9">IFM 46973</strain>
    </source>
</reference>
<evidence type="ECO:0000256" key="4">
    <source>
        <dbReference type="ARBA" id="ARBA00022490"/>
    </source>
</evidence>
<dbReference type="Gene3D" id="3.40.50.720">
    <property type="entry name" value="NAD(P)-binding Rossmann-like Domain"/>
    <property type="match status" value="1"/>
</dbReference>
<dbReference type="Pfam" id="PF05368">
    <property type="entry name" value="NmrA"/>
    <property type="match status" value="1"/>
</dbReference>
<dbReference type="SUPFAM" id="SSF51735">
    <property type="entry name" value="NAD(P)-binding Rossmann-fold domains"/>
    <property type="match status" value="1"/>
</dbReference>
<sequence length="311" mass="34201">MSKIITVFGATGKQGGSVIRTILQDAKLSQEFKIRGITRDASKPAAQALSKQGVELRNADMNSKESLVQALQGSHSVFLVTTPAWGAAGSDAELVHGKNAADAAKEAGVQHLIFSSLLNVTETSGGRLKHVPHFDQKAQVEQYIRSIGVPATFVLPGYFMSNYPEMGMLRKGEDGVYTLAYPVSQNAKFPLVDIVNDMGKYVAAALKNPSESLGAQILVAQDYYTPTRILQEFEDVTGQKARFVQVDSDTYKSFLPGPIAEEMLENHLFIENPGYFNGRDLKESNDWLEKAGYQATSWREFLERNKAAFLQ</sequence>
<gene>
    <name evidence="9" type="ORF">Aud_009348</name>
</gene>
<dbReference type="PANTHER" id="PTHR42748:SF31">
    <property type="entry name" value="NMRA-LIKE DOMAIN-CONTAINING PROTEIN-RELATED"/>
    <property type="match status" value="1"/>
</dbReference>
<name>A0A8E0R1W6_9EURO</name>
<dbReference type="RefSeq" id="XP_043150139.1">
    <property type="nucleotide sequence ID" value="XM_043294204.1"/>
</dbReference>
<protein>
    <recommendedName>
        <fullName evidence="7">NmrA-like family domain-containing protein 1</fullName>
    </recommendedName>
</protein>
<comment type="similarity">
    <text evidence="3">Belongs to the NmrA-type oxidoreductase family.</text>
</comment>
<feature type="domain" description="NmrA-like" evidence="8">
    <location>
        <begin position="1"/>
        <end position="281"/>
    </location>
</feature>
<evidence type="ECO:0000256" key="2">
    <source>
        <dbReference type="ARBA" id="ARBA00004556"/>
    </source>
</evidence>
<evidence type="ECO:0000256" key="3">
    <source>
        <dbReference type="ARBA" id="ARBA00006328"/>
    </source>
</evidence>
<dbReference type="CDD" id="cd05251">
    <property type="entry name" value="NmrA_like_SDR_a"/>
    <property type="match status" value="1"/>
</dbReference>
<dbReference type="PANTHER" id="PTHR42748">
    <property type="entry name" value="NITROGEN METABOLITE REPRESSION PROTEIN NMRA FAMILY MEMBER"/>
    <property type="match status" value="1"/>
</dbReference>
<comment type="subcellular location">
    <subcellularLocation>
        <location evidence="2">Cytoplasm</location>
        <location evidence="2">Perinuclear region</location>
    </subcellularLocation>
    <subcellularLocation>
        <location evidence="1">Nucleus</location>
    </subcellularLocation>
</comment>
<dbReference type="Proteomes" id="UP000036893">
    <property type="component" value="Unassembled WGS sequence"/>
</dbReference>
<dbReference type="FunFam" id="3.40.50.720:FF:000181">
    <property type="entry name" value="NmrA-like family domain-containing protein 1"/>
    <property type="match status" value="1"/>
</dbReference>
<dbReference type="GO" id="GO:0048471">
    <property type="term" value="C:perinuclear region of cytoplasm"/>
    <property type="evidence" value="ECO:0007669"/>
    <property type="project" value="UniProtKB-SubCell"/>
</dbReference>
<dbReference type="InterPro" id="IPR036291">
    <property type="entry name" value="NAD(P)-bd_dom_sf"/>
</dbReference>
<accession>A0A8E0R1W6</accession>
<dbReference type="GO" id="GO:0005634">
    <property type="term" value="C:nucleus"/>
    <property type="evidence" value="ECO:0007669"/>
    <property type="project" value="UniProtKB-SubCell"/>
</dbReference>
<keyword evidence="4" id="KW-0963">Cytoplasm</keyword>
<dbReference type="Gene3D" id="3.90.25.10">
    <property type="entry name" value="UDP-galactose 4-epimerase, domain 1"/>
    <property type="match status" value="1"/>
</dbReference>
<dbReference type="EMBL" id="BBXM02000007">
    <property type="protein sequence ID" value="GIC92873.1"/>
    <property type="molecule type" value="Genomic_DNA"/>
</dbReference>
<evidence type="ECO:0000256" key="5">
    <source>
        <dbReference type="ARBA" id="ARBA00022857"/>
    </source>
</evidence>
<dbReference type="InterPro" id="IPR008030">
    <property type="entry name" value="NmrA-like"/>
</dbReference>
<evidence type="ECO:0000256" key="1">
    <source>
        <dbReference type="ARBA" id="ARBA00004123"/>
    </source>
</evidence>
<proteinExistence type="inferred from homology"/>
<evidence type="ECO:0000259" key="8">
    <source>
        <dbReference type="Pfam" id="PF05368"/>
    </source>
</evidence>
<dbReference type="GeneID" id="66996825"/>
<keyword evidence="5" id="KW-0521">NADP</keyword>
<dbReference type="AlphaFoldDB" id="A0A8E0R1W6"/>